<proteinExistence type="predicted"/>
<evidence type="ECO:0000313" key="2">
    <source>
        <dbReference type="EMBL" id="MBJ3778617.1"/>
    </source>
</evidence>
<organism evidence="2 3">
    <name type="scientific">Acuticoccus mangrovi</name>
    <dbReference type="NCBI Taxonomy" id="2796142"/>
    <lineage>
        <taxon>Bacteria</taxon>
        <taxon>Pseudomonadati</taxon>
        <taxon>Pseudomonadota</taxon>
        <taxon>Alphaproteobacteria</taxon>
        <taxon>Hyphomicrobiales</taxon>
        <taxon>Amorphaceae</taxon>
        <taxon>Acuticoccus</taxon>
    </lineage>
</organism>
<reference evidence="2" key="1">
    <citation type="submission" date="2020-12" db="EMBL/GenBank/DDBJ databases">
        <title>Bacterial taxonomy.</title>
        <authorList>
            <person name="Pan X."/>
        </authorList>
    </citation>
    <scope>NUCLEOTIDE SEQUENCE</scope>
    <source>
        <strain evidence="2">B2012</strain>
    </source>
</reference>
<dbReference type="RefSeq" id="WP_198884523.1">
    <property type="nucleotide sequence ID" value="NZ_JAEKJA010000033.1"/>
</dbReference>
<dbReference type="InterPro" id="IPR037523">
    <property type="entry name" value="VOC_core"/>
</dbReference>
<name>A0A934MFF6_9HYPH</name>
<feature type="domain" description="VOC" evidence="1">
    <location>
        <begin position="196"/>
        <end position="310"/>
    </location>
</feature>
<dbReference type="PANTHER" id="PTHR43279">
    <property type="entry name" value="CATECHOL-2,3-DIOXYGENASE"/>
    <property type="match status" value="1"/>
</dbReference>
<dbReference type="Pfam" id="PF00903">
    <property type="entry name" value="Glyoxalase"/>
    <property type="match status" value="2"/>
</dbReference>
<feature type="domain" description="VOC" evidence="1">
    <location>
        <begin position="14"/>
        <end position="144"/>
    </location>
</feature>
<dbReference type="PANTHER" id="PTHR43279:SF1">
    <property type="entry name" value="CATECHOL-2,3-DIOXYGENASE"/>
    <property type="match status" value="1"/>
</dbReference>
<dbReference type="PROSITE" id="PS51819">
    <property type="entry name" value="VOC"/>
    <property type="match status" value="2"/>
</dbReference>
<dbReference type="Proteomes" id="UP000609531">
    <property type="component" value="Unassembled WGS sequence"/>
</dbReference>
<comment type="caution">
    <text evidence="2">The sequence shown here is derived from an EMBL/GenBank/DDBJ whole genome shotgun (WGS) entry which is preliminary data.</text>
</comment>
<dbReference type="InterPro" id="IPR004360">
    <property type="entry name" value="Glyas_Fos-R_dOase_dom"/>
</dbReference>
<dbReference type="EMBL" id="JAEKJA010000033">
    <property type="protein sequence ID" value="MBJ3778617.1"/>
    <property type="molecule type" value="Genomic_DNA"/>
</dbReference>
<dbReference type="InterPro" id="IPR029068">
    <property type="entry name" value="Glyas_Bleomycin-R_OHBP_Dase"/>
</dbReference>
<dbReference type="Gene3D" id="3.10.180.10">
    <property type="entry name" value="2,3-Dihydroxybiphenyl 1,2-Dioxygenase, domain 1"/>
    <property type="match status" value="2"/>
</dbReference>
<keyword evidence="3" id="KW-1185">Reference proteome</keyword>
<dbReference type="AlphaFoldDB" id="A0A934MFF6"/>
<accession>A0A934MFF6</accession>
<dbReference type="SUPFAM" id="SSF54593">
    <property type="entry name" value="Glyoxalase/Bleomycin resistance protein/Dihydroxybiphenyl dioxygenase"/>
    <property type="match status" value="2"/>
</dbReference>
<sequence>MSTTSNSILLAPYRLAHLNIFVSDLERSGKFYADVCGFKEVFREPGISMIFMSNGNTHHDLGLMETMEKARIGRGGHVQASSGRGRYPGLNHLGFEMETEKQLVDSYHRAQERGLKINRTTDHLIAHSLYLSELNGFTLEFYADVTDDWQAVYANNVGELISGDWDPDASEPFAERKGGPAAELFESGSAPIRARNVAYAGLPVKDLAASVAYYTEKLGMSVTSINEADKIAVLSGAEPGRCDVCLVETDEVPDVRLLFGGVQVHEGQPIATSLAALRAQGINATVIGDGDRGALVVLDPDGIPLVYSTEPASRLLEEHGASIVEEVARLKKMTAAAKSNVA</sequence>
<evidence type="ECO:0000313" key="3">
    <source>
        <dbReference type="Proteomes" id="UP000609531"/>
    </source>
</evidence>
<evidence type="ECO:0000259" key="1">
    <source>
        <dbReference type="PROSITE" id="PS51819"/>
    </source>
</evidence>
<gene>
    <name evidence="2" type="ORF">JCR33_23145</name>
</gene>
<protein>
    <submittedName>
        <fullName evidence="2">VOC family protein</fullName>
    </submittedName>
</protein>